<dbReference type="InterPro" id="IPR029063">
    <property type="entry name" value="SAM-dependent_MTases_sf"/>
</dbReference>
<gene>
    <name evidence="2" type="ORF">IFR04_013970</name>
</gene>
<dbReference type="Pfam" id="PF13489">
    <property type="entry name" value="Methyltransf_23"/>
    <property type="match status" value="1"/>
</dbReference>
<dbReference type="Proteomes" id="UP000664132">
    <property type="component" value="Unassembled WGS sequence"/>
</dbReference>
<dbReference type="PANTHER" id="PTHR43591:SF31">
    <property type="entry name" value="LAEA-LIKE, PUTATIVE (AFU_ORTHOLOGUE AFUA_8G01930)-RELATED"/>
    <property type="match status" value="1"/>
</dbReference>
<dbReference type="CDD" id="cd02440">
    <property type="entry name" value="AdoMet_MTases"/>
    <property type="match status" value="1"/>
</dbReference>
<dbReference type="SUPFAM" id="SSF53335">
    <property type="entry name" value="S-adenosyl-L-methionine-dependent methyltransferases"/>
    <property type="match status" value="1"/>
</dbReference>
<evidence type="ECO:0000313" key="3">
    <source>
        <dbReference type="Proteomes" id="UP000664132"/>
    </source>
</evidence>
<reference evidence="2" key="1">
    <citation type="submission" date="2021-02" db="EMBL/GenBank/DDBJ databases">
        <title>Genome sequence Cadophora malorum strain M34.</title>
        <authorList>
            <person name="Stefanovic E."/>
            <person name="Vu D."/>
            <person name="Scully C."/>
            <person name="Dijksterhuis J."/>
            <person name="Roader J."/>
            <person name="Houbraken J."/>
        </authorList>
    </citation>
    <scope>NUCLEOTIDE SEQUENCE</scope>
    <source>
        <strain evidence="2">M34</strain>
    </source>
</reference>
<dbReference type="OrthoDB" id="2013972at2759"/>
<comment type="caution">
    <text evidence="2">The sequence shown here is derived from an EMBL/GenBank/DDBJ whole genome shotgun (WGS) entry which is preliminary data.</text>
</comment>
<accession>A0A8H7T601</accession>
<sequence length="326" mass="36992">MSADPPTAAQAVLEPERDDYQDSALGSEAGSSLTSIGSSILKYRTENGRTYHSYKEGKYLAPNDEEEKDRLDLQHHLYALTFGDNLHVCPLPVKLDRVLDIGTGTGIWAIDFADEHPESEVLGIDLSPIQPTFIPPNCSFQIDDVEESWTFGYKFDFIHSRMMTGSIRDWEKLIGHVFENLNLGGWVQISDMDLPLRCDDNTMGPNIDKWGTFVVEGAAKIGLAVNSARSYKQQLIQAGFEDVQELVYKWPMNRWPKNPKMKELGTWTNENMRGGLSGLSVAMFTRVLGWTPEATELFLDKVKREMDDTKMHTYFAMQVYRFESLD</sequence>
<evidence type="ECO:0008006" key="4">
    <source>
        <dbReference type="Google" id="ProtNLM"/>
    </source>
</evidence>
<evidence type="ECO:0000313" key="2">
    <source>
        <dbReference type="EMBL" id="KAG4412896.1"/>
    </source>
</evidence>
<dbReference type="EMBL" id="JAFJYH010000346">
    <property type="protein sequence ID" value="KAG4412896.1"/>
    <property type="molecule type" value="Genomic_DNA"/>
</dbReference>
<feature type="region of interest" description="Disordered" evidence="1">
    <location>
        <begin position="1"/>
        <end position="34"/>
    </location>
</feature>
<proteinExistence type="predicted"/>
<dbReference type="PANTHER" id="PTHR43591">
    <property type="entry name" value="METHYLTRANSFERASE"/>
    <property type="match status" value="1"/>
</dbReference>
<dbReference type="AlphaFoldDB" id="A0A8H7T601"/>
<dbReference type="GO" id="GO:0008168">
    <property type="term" value="F:methyltransferase activity"/>
    <property type="evidence" value="ECO:0007669"/>
    <property type="project" value="TreeGrafter"/>
</dbReference>
<organism evidence="2 3">
    <name type="scientific">Cadophora malorum</name>
    <dbReference type="NCBI Taxonomy" id="108018"/>
    <lineage>
        <taxon>Eukaryota</taxon>
        <taxon>Fungi</taxon>
        <taxon>Dikarya</taxon>
        <taxon>Ascomycota</taxon>
        <taxon>Pezizomycotina</taxon>
        <taxon>Leotiomycetes</taxon>
        <taxon>Helotiales</taxon>
        <taxon>Ploettnerulaceae</taxon>
        <taxon>Cadophora</taxon>
    </lineage>
</organism>
<evidence type="ECO:0000256" key="1">
    <source>
        <dbReference type="SAM" id="MobiDB-lite"/>
    </source>
</evidence>
<dbReference type="Gene3D" id="3.40.50.150">
    <property type="entry name" value="Vaccinia Virus protein VP39"/>
    <property type="match status" value="1"/>
</dbReference>
<protein>
    <recommendedName>
        <fullName evidence="4">S-adenosyl-L-methionine-dependent methyltransferase</fullName>
    </recommendedName>
</protein>
<name>A0A8H7T601_9HELO</name>
<keyword evidence="3" id="KW-1185">Reference proteome</keyword>